<gene>
    <name evidence="1" type="ORF">S01H4_08395</name>
</gene>
<name>X1A9J7_9ZZZZ</name>
<sequence length="30" mass="3475">IAKKVGLFENKIKTAYLRATLSKRINNQKK</sequence>
<dbReference type="AlphaFoldDB" id="X1A9J7"/>
<organism evidence="1">
    <name type="scientific">marine sediment metagenome</name>
    <dbReference type="NCBI Taxonomy" id="412755"/>
    <lineage>
        <taxon>unclassified sequences</taxon>
        <taxon>metagenomes</taxon>
        <taxon>ecological metagenomes</taxon>
    </lineage>
</organism>
<comment type="caution">
    <text evidence="1">The sequence shown here is derived from an EMBL/GenBank/DDBJ whole genome shotgun (WGS) entry which is preliminary data.</text>
</comment>
<protein>
    <submittedName>
        <fullName evidence="1">Uncharacterized protein</fullName>
    </submittedName>
</protein>
<evidence type="ECO:0000313" key="1">
    <source>
        <dbReference type="EMBL" id="GAG69378.1"/>
    </source>
</evidence>
<reference evidence="1" key="1">
    <citation type="journal article" date="2014" name="Front. Microbiol.">
        <title>High frequency of phylogenetically diverse reductive dehalogenase-homologous genes in deep subseafloor sedimentary metagenomes.</title>
        <authorList>
            <person name="Kawai M."/>
            <person name="Futagami T."/>
            <person name="Toyoda A."/>
            <person name="Takaki Y."/>
            <person name="Nishi S."/>
            <person name="Hori S."/>
            <person name="Arai W."/>
            <person name="Tsubouchi T."/>
            <person name="Morono Y."/>
            <person name="Uchiyama I."/>
            <person name="Ito T."/>
            <person name="Fujiyama A."/>
            <person name="Inagaki F."/>
            <person name="Takami H."/>
        </authorList>
    </citation>
    <scope>NUCLEOTIDE SEQUENCE</scope>
    <source>
        <strain evidence="1">Expedition CK06-06</strain>
    </source>
</reference>
<feature type="non-terminal residue" evidence="1">
    <location>
        <position position="1"/>
    </location>
</feature>
<proteinExistence type="predicted"/>
<dbReference type="EMBL" id="BART01002877">
    <property type="protein sequence ID" value="GAG69378.1"/>
    <property type="molecule type" value="Genomic_DNA"/>
</dbReference>
<accession>X1A9J7</accession>